<proteinExistence type="predicted"/>
<gene>
    <name evidence="1" type="ORF">RFULGI_LOCUS12065</name>
</gene>
<dbReference type="AlphaFoldDB" id="A0A9N9NGC6"/>
<evidence type="ECO:0000313" key="1">
    <source>
        <dbReference type="EMBL" id="CAG8730072.1"/>
    </source>
</evidence>
<name>A0A9N9NGC6_9GLOM</name>
<organism evidence="1 2">
    <name type="scientific">Racocetra fulgida</name>
    <dbReference type="NCBI Taxonomy" id="60492"/>
    <lineage>
        <taxon>Eukaryota</taxon>
        <taxon>Fungi</taxon>
        <taxon>Fungi incertae sedis</taxon>
        <taxon>Mucoromycota</taxon>
        <taxon>Glomeromycotina</taxon>
        <taxon>Glomeromycetes</taxon>
        <taxon>Diversisporales</taxon>
        <taxon>Gigasporaceae</taxon>
        <taxon>Racocetra</taxon>
    </lineage>
</organism>
<dbReference type="Proteomes" id="UP000789396">
    <property type="component" value="Unassembled WGS sequence"/>
</dbReference>
<dbReference type="EMBL" id="CAJVPZ010028016">
    <property type="protein sequence ID" value="CAG8730072.1"/>
    <property type="molecule type" value="Genomic_DNA"/>
</dbReference>
<feature type="non-terminal residue" evidence="1">
    <location>
        <position position="132"/>
    </location>
</feature>
<sequence length="132" mass="15767">MKSDSSLKRSRNFYELKKDKIKNMERNQKFKVIKKLLDLTSDEQIGVERNQIPFTDFLDVIEEIKIRASDIFNGNKIHKKDSMKYIKNLLKNNFYSKLTEVEIQQAFKKFLNSKGEEPKQTWCKTCEDDYES</sequence>
<reference evidence="1" key="1">
    <citation type="submission" date="2021-06" db="EMBL/GenBank/DDBJ databases">
        <authorList>
            <person name="Kallberg Y."/>
            <person name="Tangrot J."/>
            <person name="Rosling A."/>
        </authorList>
    </citation>
    <scope>NUCLEOTIDE SEQUENCE</scope>
    <source>
        <strain evidence="1">IN212</strain>
    </source>
</reference>
<protein>
    <submittedName>
        <fullName evidence="1">4691_t:CDS:1</fullName>
    </submittedName>
</protein>
<accession>A0A9N9NGC6</accession>
<keyword evidence="2" id="KW-1185">Reference proteome</keyword>
<comment type="caution">
    <text evidence="1">The sequence shown here is derived from an EMBL/GenBank/DDBJ whole genome shotgun (WGS) entry which is preliminary data.</text>
</comment>
<evidence type="ECO:0000313" key="2">
    <source>
        <dbReference type="Proteomes" id="UP000789396"/>
    </source>
</evidence>